<gene>
    <name evidence="2" type="ORF">METBISCDRAFT_21937</name>
</gene>
<evidence type="ECO:0000313" key="2">
    <source>
        <dbReference type="EMBL" id="RKP32032.1"/>
    </source>
</evidence>
<protein>
    <submittedName>
        <fullName evidence="2">Uncharacterized protein</fullName>
    </submittedName>
</protein>
<evidence type="ECO:0000313" key="3">
    <source>
        <dbReference type="Proteomes" id="UP000268321"/>
    </source>
</evidence>
<evidence type="ECO:0000256" key="1">
    <source>
        <dbReference type="SAM" id="SignalP"/>
    </source>
</evidence>
<organism evidence="2 3">
    <name type="scientific">Metschnikowia bicuspidata</name>
    <dbReference type="NCBI Taxonomy" id="27322"/>
    <lineage>
        <taxon>Eukaryota</taxon>
        <taxon>Fungi</taxon>
        <taxon>Dikarya</taxon>
        <taxon>Ascomycota</taxon>
        <taxon>Saccharomycotina</taxon>
        <taxon>Pichiomycetes</taxon>
        <taxon>Metschnikowiaceae</taxon>
        <taxon>Metschnikowia</taxon>
    </lineage>
</organism>
<feature type="chain" id="PRO_5020803679" evidence="1">
    <location>
        <begin position="23"/>
        <end position="241"/>
    </location>
</feature>
<name>A0A4P9ZHU7_9ASCO</name>
<proteinExistence type="predicted"/>
<keyword evidence="3" id="KW-1185">Reference proteome</keyword>
<accession>A0A4P9ZHU7</accession>
<sequence>MLGLFRLLWWCFAGLLLVRVVADTFEAFQFLQVKSSYEITGALLRKYGLVSVREDNSIIVPEFFMENGEDPKIVKEKNKKWYKFEFLTVTRYIQTKLSPVPLNVTFLESVPIQGCIDNRYSESVTTMTRTFSRMLVVETGPKLYLSVLGVEAGALLHLGYFNNKDEKMMCDILPGQVLQLQAKLSTTIVEVSSQRNILVTKKFLSHDTIEFSDWYESTIGSSITFQTTSVACVTKEELLQC</sequence>
<dbReference type="Proteomes" id="UP000268321">
    <property type="component" value="Unassembled WGS sequence"/>
</dbReference>
<reference evidence="3" key="1">
    <citation type="journal article" date="2018" name="Nat. Microbiol.">
        <title>Leveraging single-cell genomics to expand the fungal tree of life.</title>
        <authorList>
            <person name="Ahrendt S.R."/>
            <person name="Quandt C.A."/>
            <person name="Ciobanu D."/>
            <person name="Clum A."/>
            <person name="Salamov A."/>
            <person name="Andreopoulos B."/>
            <person name="Cheng J.F."/>
            <person name="Woyke T."/>
            <person name="Pelin A."/>
            <person name="Henrissat B."/>
            <person name="Reynolds N.K."/>
            <person name="Benny G.L."/>
            <person name="Smith M.E."/>
            <person name="James T.Y."/>
            <person name="Grigoriev I.V."/>
        </authorList>
    </citation>
    <scope>NUCLEOTIDE SEQUENCE [LARGE SCALE GENOMIC DNA]</scope>
    <source>
        <strain evidence="3">Baker2002</strain>
    </source>
</reference>
<feature type="signal peptide" evidence="1">
    <location>
        <begin position="1"/>
        <end position="22"/>
    </location>
</feature>
<dbReference type="EMBL" id="ML004435">
    <property type="protein sequence ID" value="RKP32032.1"/>
    <property type="molecule type" value="Genomic_DNA"/>
</dbReference>
<keyword evidence="1" id="KW-0732">Signal</keyword>
<dbReference type="AlphaFoldDB" id="A0A4P9ZHU7"/>